<dbReference type="Gene3D" id="2.160.20.10">
    <property type="entry name" value="Single-stranded right-handed beta-helix, Pectin lyase-like"/>
    <property type="match status" value="1"/>
</dbReference>
<dbReference type="Proteomes" id="UP000830552">
    <property type="component" value="Chromosome"/>
</dbReference>
<evidence type="ECO:0000313" key="1">
    <source>
        <dbReference type="EMBL" id="UPQ76764.1"/>
    </source>
</evidence>
<dbReference type="InterPro" id="IPR012334">
    <property type="entry name" value="Pectin_lyas_fold"/>
</dbReference>
<organism evidence="1 2">
    <name type="scientific">Chryseobacterium nepalense</name>
    <dbReference type="NCBI Taxonomy" id="1854498"/>
    <lineage>
        <taxon>Bacteria</taxon>
        <taxon>Pseudomonadati</taxon>
        <taxon>Bacteroidota</taxon>
        <taxon>Flavobacteriia</taxon>
        <taxon>Flavobacteriales</taxon>
        <taxon>Weeksellaceae</taxon>
        <taxon>Chryseobacterium group</taxon>
        <taxon>Chryseobacterium</taxon>
    </lineage>
</organism>
<proteinExistence type="predicted"/>
<dbReference type="EMBL" id="CP096203">
    <property type="protein sequence ID" value="UPQ76764.1"/>
    <property type="molecule type" value="Genomic_DNA"/>
</dbReference>
<evidence type="ECO:0000313" key="2">
    <source>
        <dbReference type="Proteomes" id="UP000830552"/>
    </source>
</evidence>
<reference evidence="1" key="1">
    <citation type="submission" date="2022-04" db="EMBL/GenBank/DDBJ databases">
        <title>Evolutionary, genomic, and biogeographic characterization of Chryseobacterium nepalense represented by a plastic-degrading bacterium AC3.</title>
        <authorList>
            <person name="Yin Z."/>
            <person name="Liu X."/>
            <person name="Wang D."/>
            <person name="Xie Z."/>
        </authorList>
    </citation>
    <scope>NUCLEOTIDE SEQUENCE</scope>
    <source>
        <strain evidence="1">AC3</strain>
    </source>
</reference>
<protein>
    <submittedName>
        <fullName evidence="1">Uncharacterized protein</fullName>
    </submittedName>
</protein>
<name>A0ABY4K7L4_9FLAO</name>
<accession>A0ABY4K7L4</accession>
<sequence>MSNTLNLLETNDFPTAGISTDFITLIDSRTKELVNFVKIASGPTVDGVMYLKENVHNYVYERVYNGVINPEWFGPGKTDAELQAAINKAKNNDTILIRDEYRCSHQIIINNKSLTFLGQNYINGNDEGGNANSSIYFVDFADTSADSCIRANQNINFKNLVVTGSNIAGKVGIKVTTGAVALDSVTVQSFETGIEVTQGYYNKFVNSAIVYCPVCLVLNNCYNTNATSLSISAGYQKNDANTKGIILNDGSNLNLFGGSVEGFSESGIELSASRVSCFGTYFEGVYDEENNNTCIKVQNNNSRVTAVGCHVYLTSTHANIFIDVPSDVSSAHVYSKNNYFEYEKVNDWYTSVYRFSATDFSNYNIDISGDNYKNDIVNTGSSYISITSALLKKGNGIINIVYPSGHPLAGVNLSNLNTVSPYQYNDPIGTQNGMITTFANAGYPGDDGAHIQSSIGYVPYTAVYENGSWKKIPKL</sequence>
<dbReference type="RefSeq" id="WP_248393755.1">
    <property type="nucleotide sequence ID" value="NZ_CP096203.1"/>
</dbReference>
<gene>
    <name evidence="1" type="ORF">M0D58_04240</name>
</gene>
<keyword evidence="2" id="KW-1185">Reference proteome</keyword>